<comment type="caution">
    <text evidence="1">The sequence shown here is derived from an EMBL/GenBank/DDBJ whole genome shotgun (WGS) entry which is preliminary data.</text>
</comment>
<dbReference type="AlphaFoldDB" id="A0A8S1THF8"/>
<protein>
    <submittedName>
        <fullName evidence="1">Uncharacterized protein</fullName>
    </submittedName>
</protein>
<evidence type="ECO:0000313" key="1">
    <source>
        <dbReference type="EMBL" id="CAD8151700.1"/>
    </source>
</evidence>
<sequence>MRTLNLELVDQLSFILTPKIVKTSFIYTIILNKFLSASYYYPYLLAMSQILIKALHNKKLVSFNIAFFEFKKLGLQILILRDIIQNIGLKLQVTLRVPKKGQLLIKAHCEYIPGIV</sequence>
<dbReference type="EMBL" id="CAJJDO010000022">
    <property type="protein sequence ID" value="CAD8151700.1"/>
    <property type="molecule type" value="Genomic_DNA"/>
</dbReference>
<gene>
    <name evidence="1" type="ORF">PPENT_87.1.T0220060</name>
</gene>
<evidence type="ECO:0000313" key="2">
    <source>
        <dbReference type="Proteomes" id="UP000689195"/>
    </source>
</evidence>
<organism evidence="1 2">
    <name type="scientific">Paramecium pentaurelia</name>
    <dbReference type="NCBI Taxonomy" id="43138"/>
    <lineage>
        <taxon>Eukaryota</taxon>
        <taxon>Sar</taxon>
        <taxon>Alveolata</taxon>
        <taxon>Ciliophora</taxon>
        <taxon>Intramacronucleata</taxon>
        <taxon>Oligohymenophorea</taxon>
        <taxon>Peniculida</taxon>
        <taxon>Parameciidae</taxon>
        <taxon>Paramecium</taxon>
    </lineage>
</organism>
<reference evidence="1" key="1">
    <citation type="submission" date="2021-01" db="EMBL/GenBank/DDBJ databases">
        <authorList>
            <consortium name="Genoscope - CEA"/>
            <person name="William W."/>
        </authorList>
    </citation>
    <scope>NUCLEOTIDE SEQUENCE</scope>
</reference>
<dbReference type="Proteomes" id="UP000689195">
    <property type="component" value="Unassembled WGS sequence"/>
</dbReference>
<keyword evidence="2" id="KW-1185">Reference proteome</keyword>
<proteinExistence type="predicted"/>
<accession>A0A8S1THF8</accession>
<name>A0A8S1THF8_9CILI</name>